<dbReference type="InterPro" id="IPR010390">
    <property type="entry name" value="ABC-2_transporter-like"/>
</dbReference>
<organism evidence="2">
    <name type="scientific">bioreactor metagenome</name>
    <dbReference type="NCBI Taxonomy" id="1076179"/>
    <lineage>
        <taxon>unclassified sequences</taxon>
        <taxon>metagenomes</taxon>
        <taxon>ecological metagenomes</taxon>
    </lineage>
</organism>
<protein>
    <recommendedName>
        <fullName evidence="3">ABC-2 type transporter domain-containing protein</fullName>
    </recommendedName>
</protein>
<gene>
    <name evidence="2" type="ORF">SDC9_149803</name>
</gene>
<dbReference type="EMBL" id="VSSQ01048546">
    <property type="protein sequence ID" value="MPN02587.1"/>
    <property type="molecule type" value="Genomic_DNA"/>
</dbReference>
<reference evidence="2" key="1">
    <citation type="submission" date="2019-08" db="EMBL/GenBank/DDBJ databases">
        <authorList>
            <person name="Kucharzyk K."/>
            <person name="Murdoch R.W."/>
            <person name="Higgins S."/>
            <person name="Loffler F."/>
        </authorList>
    </citation>
    <scope>NUCLEOTIDE SEQUENCE</scope>
</reference>
<keyword evidence="1" id="KW-1133">Transmembrane helix</keyword>
<keyword evidence="1" id="KW-0812">Transmembrane</keyword>
<evidence type="ECO:0008006" key="3">
    <source>
        <dbReference type="Google" id="ProtNLM"/>
    </source>
</evidence>
<evidence type="ECO:0000256" key="1">
    <source>
        <dbReference type="SAM" id="Phobius"/>
    </source>
</evidence>
<dbReference type="AlphaFoldDB" id="A0A645ELD3"/>
<accession>A0A645ELD3</accession>
<dbReference type="Pfam" id="PF06182">
    <property type="entry name" value="ABC2_membrane_6"/>
    <property type="match status" value="1"/>
</dbReference>
<dbReference type="PANTHER" id="PTHR36833">
    <property type="entry name" value="SLR0610 PROTEIN-RELATED"/>
    <property type="match status" value="1"/>
</dbReference>
<comment type="caution">
    <text evidence="2">The sequence shown here is derived from an EMBL/GenBank/DDBJ whole genome shotgun (WGS) entry which is preliminary data.</text>
</comment>
<proteinExistence type="predicted"/>
<name>A0A645ELD3_9ZZZZ</name>
<sequence>MIICGAVLFFCLFVVYAAFSFFTLEGLEFMNIFTDGGREFGRYPFSVYGRDALRVLTYAVPLALVQYYPLLYLLGRETGVLYMFSPLLALLFAVPAYLLWRFGLRRYKSTGS</sequence>
<feature type="transmembrane region" description="Helical" evidence="1">
    <location>
        <begin position="80"/>
        <end position="100"/>
    </location>
</feature>
<dbReference type="PANTHER" id="PTHR36833:SF1">
    <property type="entry name" value="INTEGRAL MEMBRANE TRANSPORT PROTEIN"/>
    <property type="match status" value="1"/>
</dbReference>
<keyword evidence="1" id="KW-0472">Membrane</keyword>
<evidence type="ECO:0000313" key="2">
    <source>
        <dbReference type="EMBL" id="MPN02587.1"/>
    </source>
</evidence>